<dbReference type="InterPro" id="IPR000340">
    <property type="entry name" value="Dual-sp_phosphatase_cat-dom"/>
</dbReference>
<protein>
    <submittedName>
        <fullName evidence="3">Dual specificity phosphatase domain protein</fullName>
    </submittedName>
</protein>
<gene>
    <name evidence="3" type="ordered locus">MTR_4g117120</name>
</gene>
<evidence type="ECO:0000313" key="5">
    <source>
        <dbReference type="Proteomes" id="UP000002051"/>
    </source>
</evidence>
<dbReference type="PANTHER" id="PTHR22930">
    <property type="match status" value="1"/>
</dbReference>
<evidence type="ECO:0000259" key="2">
    <source>
        <dbReference type="Pfam" id="PF26138"/>
    </source>
</evidence>
<dbReference type="ExpressionAtlas" id="A0A072USW4">
    <property type="expression patterns" value="differential"/>
</dbReference>
<organism evidence="3 5">
    <name type="scientific">Medicago truncatula</name>
    <name type="common">Barrel medic</name>
    <name type="synonym">Medicago tribuloides</name>
    <dbReference type="NCBI Taxonomy" id="3880"/>
    <lineage>
        <taxon>Eukaryota</taxon>
        <taxon>Viridiplantae</taxon>
        <taxon>Streptophyta</taxon>
        <taxon>Embryophyta</taxon>
        <taxon>Tracheophyta</taxon>
        <taxon>Spermatophyta</taxon>
        <taxon>Magnoliopsida</taxon>
        <taxon>eudicotyledons</taxon>
        <taxon>Gunneridae</taxon>
        <taxon>Pentapetalae</taxon>
        <taxon>rosids</taxon>
        <taxon>fabids</taxon>
        <taxon>Fabales</taxon>
        <taxon>Fabaceae</taxon>
        <taxon>Papilionoideae</taxon>
        <taxon>50 kb inversion clade</taxon>
        <taxon>NPAAA clade</taxon>
        <taxon>Hologalegina</taxon>
        <taxon>IRL clade</taxon>
        <taxon>Trifolieae</taxon>
        <taxon>Medicago</taxon>
    </lineage>
</organism>
<dbReference type="eggNOG" id="KOG1716">
    <property type="taxonomic scope" value="Eukaryota"/>
</dbReference>
<evidence type="ECO:0000313" key="3">
    <source>
        <dbReference type="EMBL" id="KEH32188.1"/>
    </source>
</evidence>
<keyword evidence="5" id="KW-1185">Reference proteome</keyword>
<feature type="domain" description="Dual specificity phosphatase catalytic" evidence="1">
    <location>
        <begin position="46"/>
        <end position="118"/>
    </location>
</feature>
<reference evidence="3 5" key="1">
    <citation type="journal article" date="2011" name="Nature">
        <title>The Medicago genome provides insight into the evolution of rhizobial symbioses.</title>
        <authorList>
            <person name="Young N.D."/>
            <person name="Debelle F."/>
            <person name="Oldroyd G.E."/>
            <person name="Geurts R."/>
            <person name="Cannon S.B."/>
            <person name="Udvardi M.K."/>
            <person name="Benedito V.A."/>
            <person name="Mayer K.F."/>
            <person name="Gouzy J."/>
            <person name="Schoof H."/>
            <person name="Van de Peer Y."/>
            <person name="Proost S."/>
            <person name="Cook D.R."/>
            <person name="Meyers B.C."/>
            <person name="Spannagl M."/>
            <person name="Cheung F."/>
            <person name="De Mita S."/>
            <person name="Krishnakumar V."/>
            <person name="Gundlach H."/>
            <person name="Zhou S."/>
            <person name="Mudge J."/>
            <person name="Bharti A.K."/>
            <person name="Murray J.D."/>
            <person name="Naoumkina M.A."/>
            <person name="Rosen B."/>
            <person name="Silverstein K.A."/>
            <person name="Tang H."/>
            <person name="Rombauts S."/>
            <person name="Zhao P.X."/>
            <person name="Zhou P."/>
            <person name="Barbe V."/>
            <person name="Bardou P."/>
            <person name="Bechner M."/>
            <person name="Bellec A."/>
            <person name="Berger A."/>
            <person name="Berges H."/>
            <person name="Bidwell S."/>
            <person name="Bisseling T."/>
            <person name="Choisne N."/>
            <person name="Couloux A."/>
            <person name="Denny R."/>
            <person name="Deshpande S."/>
            <person name="Dai X."/>
            <person name="Doyle J.J."/>
            <person name="Dudez A.M."/>
            <person name="Farmer A.D."/>
            <person name="Fouteau S."/>
            <person name="Franken C."/>
            <person name="Gibelin C."/>
            <person name="Gish J."/>
            <person name="Goldstein S."/>
            <person name="Gonzalez A.J."/>
            <person name="Green P.J."/>
            <person name="Hallab A."/>
            <person name="Hartog M."/>
            <person name="Hua A."/>
            <person name="Humphray S.J."/>
            <person name="Jeong D.H."/>
            <person name="Jing Y."/>
            <person name="Jocker A."/>
            <person name="Kenton S.M."/>
            <person name="Kim D.J."/>
            <person name="Klee K."/>
            <person name="Lai H."/>
            <person name="Lang C."/>
            <person name="Lin S."/>
            <person name="Macmil S.L."/>
            <person name="Magdelenat G."/>
            <person name="Matthews L."/>
            <person name="McCorrison J."/>
            <person name="Monaghan E.L."/>
            <person name="Mun J.H."/>
            <person name="Najar F.Z."/>
            <person name="Nicholson C."/>
            <person name="Noirot C."/>
            <person name="O'Bleness M."/>
            <person name="Paule C.R."/>
            <person name="Poulain J."/>
            <person name="Prion F."/>
            <person name="Qin B."/>
            <person name="Qu C."/>
            <person name="Retzel E.F."/>
            <person name="Riddle C."/>
            <person name="Sallet E."/>
            <person name="Samain S."/>
            <person name="Samson N."/>
            <person name="Sanders I."/>
            <person name="Saurat O."/>
            <person name="Scarpelli C."/>
            <person name="Schiex T."/>
            <person name="Segurens B."/>
            <person name="Severin A.J."/>
            <person name="Sherrier D.J."/>
            <person name="Shi R."/>
            <person name="Sims S."/>
            <person name="Singer S.R."/>
            <person name="Sinharoy S."/>
            <person name="Sterck L."/>
            <person name="Viollet A."/>
            <person name="Wang B.B."/>
            <person name="Wang K."/>
            <person name="Wang M."/>
            <person name="Wang X."/>
            <person name="Warfsmann J."/>
            <person name="Weissenbach J."/>
            <person name="White D.D."/>
            <person name="White J.D."/>
            <person name="Wiley G.B."/>
            <person name="Wincker P."/>
            <person name="Xing Y."/>
            <person name="Yang L."/>
            <person name="Yao Z."/>
            <person name="Ying F."/>
            <person name="Zhai J."/>
            <person name="Zhou L."/>
            <person name="Zuber A."/>
            <person name="Denarie J."/>
            <person name="Dixon R.A."/>
            <person name="May G.D."/>
            <person name="Schwartz D.C."/>
            <person name="Rogers J."/>
            <person name="Quetier F."/>
            <person name="Town C.D."/>
            <person name="Roe B.A."/>
        </authorList>
    </citation>
    <scope>NUCLEOTIDE SEQUENCE [LARGE SCALE GENOMIC DNA]</scope>
    <source>
        <strain evidence="3">A17</strain>
        <strain evidence="4 5">cv. Jemalong A17</strain>
    </source>
</reference>
<dbReference type="EMBL" id="CM001220">
    <property type="protein sequence ID" value="KEH32188.1"/>
    <property type="molecule type" value="Genomic_DNA"/>
</dbReference>
<dbReference type="AlphaFoldDB" id="A0A072USW4"/>
<dbReference type="InterPro" id="IPR058353">
    <property type="entry name" value="DUF8040"/>
</dbReference>
<dbReference type="Proteomes" id="UP000002051">
    <property type="component" value="Chromosome 4"/>
</dbReference>
<dbReference type="STRING" id="3880.A0A072USW4"/>
<dbReference type="PANTHER" id="PTHR22930:SF293">
    <property type="entry name" value="PROTEIN ALP1-LIKE"/>
    <property type="match status" value="1"/>
</dbReference>
<dbReference type="EnsemblPlants" id="KEH32188">
    <property type="protein sequence ID" value="KEH32188"/>
    <property type="gene ID" value="MTR_4g117120"/>
</dbReference>
<dbReference type="CDD" id="cd14498">
    <property type="entry name" value="DSP"/>
    <property type="match status" value="1"/>
</dbReference>
<sequence length="381" mass="43918">MAATLEAINQFRQSLEIRRQLILTKPLVMVDNIPCEIDEVDSALNKVGLKNVNVTHILTVACKLPPAHLADFIYKVLYVADRETTNLKQHFNECFDFIDEAKRNGGHVLVHRKMGISRRDEYERRSLNEKALTRYESRRDILDSIINASDSHCIWELRMCRNTFAHLCEVLRVRGGLVKLRQVTVEEKVAVFLNVLAHHTKNRSIQVRLSRSGQTISKYCHRVLAAVLRLNNDLLAKPEPVPQDCTDERWKWFKGCLGALDGTYIAVTPSASDRPRYRTRKGGLRCFGLLKKRWAILRSPSFYPIRTQCQMILACGLLHNFIRMHMASDPEESAPLAEDELHVGEEPIDVVETIEPSSQWTQGRDAHAQQMFKEFRNRHRQ</sequence>
<dbReference type="Pfam" id="PF26138">
    <property type="entry name" value="DUF8040"/>
    <property type="match status" value="1"/>
</dbReference>
<reference evidence="4" key="3">
    <citation type="submission" date="2015-04" db="UniProtKB">
        <authorList>
            <consortium name="EnsemblPlants"/>
        </authorList>
    </citation>
    <scope>IDENTIFICATION</scope>
    <source>
        <strain evidence="4">cv. Jemalong A17</strain>
    </source>
</reference>
<evidence type="ECO:0000259" key="1">
    <source>
        <dbReference type="Pfam" id="PF00782"/>
    </source>
</evidence>
<dbReference type="Gene3D" id="3.90.190.10">
    <property type="entry name" value="Protein tyrosine phosphatase superfamily"/>
    <property type="match status" value="1"/>
</dbReference>
<dbReference type="InterPro" id="IPR045249">
    <property type="entry name" value="HARBI1-like"/>
</dbReference>
<dbReference type="eggNOG" id="KOG4585">
    <property type="taxonomic scope" value="Eukaryota"/>
</dbReference>
<dbReference type="HOGENOM" id="CLU_726419_0_0_1"/>
<dbReference type="PaxDb" id="3880-AES84848"/>
<dbReference type="Pfam" id="PF00782">
    <property type="entry name" value="DSPc"/>
    <property type="match status" value="1"/>
</dbReference>
<dbReference type="SUPFAM" id="SSF52799">
    <property type="entry name" value="(Phosphotyrosine protein) phosphatases II"/>
    <property type="match status" value="1"/>
</dbReference>
<dbReference type="InterPro" id="IPR029021">
    <property type="entry name" value="Prot-tyrosine_phosphatase-like"/>
</dbReference>
<feature type="domain" description="DUF8040" evidence="2">
    <location>
        <begin position="138"/>
        <end position="228"/>
    </location>
</feature>
<accession>A0A072USW4</accession>
<reference evidence="3 5" key="2">
    <citation type="journal article" date="2014" name="BMC Genomics">
        <title>An improved genome release (version Mt4.0) for the model legume Medicago truncatula.</title>
        <authorList>
            <person name="Tang H."/>
            <person name="Krishnakumar V."/>
            <person name="Bidwell S."/>
            <person name="Rosen B."/>
            <person name="Chan A."/>
            <person name="Zhou S."/>
            <person name="Gentzbittel L."/>
            <person name="Childs K.L."/>
            <person name="Yandell M."/>
            <person name="Gundlach H."/>
            <person name="Mayer K.F."/>
            <person name="Schwartz D.C."/>
            <person name="Town C.D."/>
        </authorList>
    </citation>
    <scope>GENOME REANNOTATION</scope>
    <source>
        <strain evidence="3">A17</strain>
        <strain evidence="4 5">cv. Jemalong A17</strain>
    </source>
</reference>
<name>A0A072USW4_MEDTR</name>
<evidence type="ECO:0000313" key="4">
    <source>
        <dbReference type="EnsemblPlants" id="KEH32188"/>
    </source>
</evidence>
<proteinExistence type="predicted"/>